<dbReference type="EMBL" id="CP011071">
    <property type="protein sequence ID" value="AKA35647.1"/>
    <property type="molecule type" value="Genomic_DNA"/>
</dbReference>
<dbReference type="PANTHER" id="PTHR34477:SF1">
    <property type="entry name" value="UPF0213 PROTEIN YHBQ"/>
    <property type="match status" value="1"/>
</dbReference>
<dbReference type="InterPro" id="IPR000305">
    <property type="entry name" value="GIY-YIG_endonuc"/>
</dbReference>
<evidence type="ECO:0000313" key="4">
    <source>
        <dbReference type="Proteomes" id="UP000032726"/>
    </source>
</evidence>
<keyword evidence="4" id="KW-1185">Reference proteome</keyword>
<dbReference type="KEGG" id="mlt:VC82_2048"/>
<dbReference type="OrthoDB" id="1495241at2"/>
<dbReference type="PANTHER" id="PTHR34477">
    <property type="entry name" value="UPF0213 PROTEIN YHBQ"/>
    <property type="match status" value="1"/>
</dbReference>
<dbReference type="PROSITE" id="PS50164">
    <property type="entry name" value="GIY_YIG"/>
    <property type="match status" value="1"/>
</dbReference>
<dbReference type="HOGENOM" id="CLU_1871570_0_0_10"/>
<proteinExistence type="inferred from homology"/>
<reference evidence="3 4" key="1">
    <citation type="submission" date="2015-03" db="EMBL/GenBank/DDBJ databases">
        <title>Complete genome sequence of Muricauda lutaonensis CC-HSB-11T, isolated from a coastal hot spring.</title>
        <authorList>
            <person name="Kim K.M."/>
        </authorList>
    </citation>
    <scope>NUCLEOTIDE SEQUENCE [LARGE SCALE GENOMIC DNA]</scope>
    <source>
        <strain evidence="3 4">CC-HSB-11</strain>
    </source>
</reference>
<dbReference type="Gene3D" id="3.40.1440.10">
    <property type="entry name" value="GIY-YIG endonuclease"/>
    <property type="match status" value="1"/>
</dbReference>
<dbReference type="SMART" id="SM00465">
    <property type="entry name" value="GIYc"/>
    <property type="match status" value="1"/>
</dbReference>
<dbReference type="InterPro" id="IPR050190">
    <property type="entry name" value="UPF0213_domain"/>
</dbReference>
<dbReference type="AlphaFoldDB" id="A0A0D5YTJ7"/>
<dbReference type="InterPro" id="IPR035901">
    <property type="entry name" value="GIY-YIG_endonuc_sf"/>
</dbReference>
<organism evidence="3 4">
    <name type="scientific">Flagellimonas lutaonensis</name>
    <dbReference type="NCBI Taxonomy" id="516051"/>
    <lineage>
        <taxon>Bacteria</taxon>
        <taxon>Pseudomonadati</taxon>
        <taxon>Bacteroidota</taxon>
        <taxon>Flavobacteriia</taxon>
        <taxon>Flavobacteriales</taxon>
        <taxon>Flavobacteriaceae</taxon>
        <taxon>Flagellimonas</taxon>
    </lineage>
</organism>
<evidence type="ECO:0000313" key="3">
    <source>
        <dbReference type="EMBL" id="AKA35647.1"/>
    </source>
</evidence>
<dbReference type="CDD" id="cd10456">
    <property type="entry name" value="GIY-YIG_UPF0213"/>
    <property type="match status" value="1"/>
</dbReference>
<gene>
    <name evidence="3" type="ORF">VC82_2048</name>
</gene>
<feature type="domain" description="GIY-YIG" evidence="2">
    <location>
        <begin position="1"/>
        <end position="76"/>
    </location>
</feature>
<sequence>MKGYLYILECADGGYYTGSTVDLEKRIVEHQEGKGANHTKKRLPVRLIYVEEYHRIDTAFYREKQVQGWSRSKKEALISGQFDDLPNLSECQNDSIISISKKLNNSGFDYAQPPQSLQWIPKNLKPTQYATN</sequence>
<dbReference type="STRING" id="516051.VC82_2048"/>
<name>A0A0D5YTJ7_9FLAO</name>
<accession>A0A0D5YTJ7</accession>
<dbReference type="Pfam" id="PF01541">
    <property type="entry name" value="GIY-YIG"/>
    <property type="match status" value="1"/>
</dbReference>
<protein>
    <submittedName>
        <fullName evidence="3">Excinuclease ABC subunit C</fullName>
    </submittedName>
</protein>
<comment type="similarity">
    <text evidence="1">Belongs to the UPF0213 family.</text>
</comment>
<dbReference type="SUPFAM" id="SSF82771">
    <property type="entry name" value="GIY-YIG endonuclease"/>
    <property type="match status" value="1"/>
</dbReference>
<evidence type="ECO:0000256" key="1">
    <source>
        <dbReference type="ARBA" id="ARBA00007435"/>
    </source>
</evidence>
<dbReference type="Proteomes" id="UP000032726">
    <property type="component" value="Chromosome"/>
</dbReference>
<evidence type="ECO:0000259" key="2">
    <source>
        <dbReference type="PROSITE" id="PS50164"/>
    </source>
</evidence>
<dbReference type="RefSeq" id="WP_045802277.1">
    <property type="nucleotide sequence ID" value="NZ_CP011071.1"/>
</dbReference>